<evidence type="ECO:0000313" key="1">
    <source>
        <dbReference type="EMBL" id="RPB20581.1"/>
    </source>
</evidence>
<accession>A0A3N4LIV5</accession>
<protein>
    <submittedName>
        <fullName evidence="1">Uncharacterized protein</fullName>
    </submittedName>
</protein>
<dbReference type="InParanoid" id="A0A3N4LIV5"/>
<evidence type="ECO:0000313" key="2">
    <source>
        <dbReference type="Proteomes" id="UP000267821"/>
    </source>
</evidence>
<reference evidence="1 2" key="1">
    <citation type="journal article" date="2018" name="Nat. Ecol. Evol.">
        <title>Pezizomycetes genomes reveal the molecular basis of ectomycorrhizal truffle lifestyle.</title>
        <authorList>
            <person name="Murat C."/>
            <person name="Payen T."/>
            <person name="Noel B."/>
            <person name="Kuo A."/>
            <person name="Morin E."/>
            <person name="Chen J."/>
            <person name="Kohler A."/>
            <person name="Krizsan K."/>
            <person name="Balestrini R."/>
            <person name="Da Silva C."/>
            <person name="Montanini B."/>
            <person name="Hainaut M."/>
            <person name="Levati E."/>
            <person name="Barry K.W."/>
            <person name="Belfiori B."/>
            <person name="Cichocki N."/>
            <person name="Clum A."/>
            <person name="Dockter R.B."/>
            <person name="Fauchery L."/>
            <person name="Guy J."/>
            <person name="Iotti M."/>
            <person name="Le Tacon F."/>
            <person name="Lindquist E.A."/>
            <person name="Lipzen A."/>
            <person name="Malagnac F."/>
            <person name="Mello A."/>
            <person name="Molinier V."/>
            <person name="Miyauchi S."/>
            <person name="Poulain J."/>
            <person name="Riccioni C."/>
            <person name="Rubini A."/>
            <person name="Sitrit Y."/>
            <person name="Splivallo R."/>
            <person name="Traeger S."/>
            <person name="Wang M."/>
            <person name="Zifcakova L."/>
            <person name="Wipf D."/>
            <person name="Zambonelli A."/>
            <person name="Paolocci F."/>
            <person name="Nowrousian M."/>
            <person name="Ottonello S."/>
            <person name="Baldrian P."/>
            <person name="Spatafora J.W."/>
            <person name="Henrissat B."/>
            <person name="Nagy L.G."/>
            <person name="Aury J.M."/>
            <person name="Wincker P."/>
            <person name="Grigoriev I.V."/>
            <person name="Bonfante P."/>
            <person name="Martin F.M."/>
        </authorList>
    </citation>
    <scope>NUCLEOTIDE SEQUENCE [LARGE SCALE GENOMIC DNA]</scope>
    <source>
        <strain evidence="1 2">ATCC MYA-4762</strain>
    </source>
</reference>
<sequence>MVCYKQLLGTGRKFLLTRGFLSREVFPYKFRRPVAFTQRFLILRDLLYRDFTVASTILTFFHLRLSLYPPNPGHTNNLLHDMRWCFIHAPPRFWSKQLNPEVYYMAPWSWEEVVASRRFCGGFTLVHFHKIYVILCTVLLP</sequence>
<dbReference type="AlphaFoldDB" id="A0A3N4LIV5"/>
<dbReference type="OrthoDB" id="10550555at2759"/>
<keyword evidence="2" id="KW-1185">Reference proteome</keyword>
<organism evidence="1 2">
    <name type="scientific">Terfezia boudieri ATCC MYA-4762</name>
    <dbReference type="NCBI Taxonomy" id="1051890"/>
    <lineage>
        <taxon>Eukaryota</taxon>
        <taxon>Fungi</taxon>
        <taxon>Dikarya</taxon>
        <taxon>Ascomycota</taxon>
        <taxon>Pezizomycotina</taxon>
        <taxon>Pezizomycetes</taxon>
        <taxon>Pezizales</taxon>
        <taxon>Pezizaceae</taxon>
        <taxon>Terfezia</taxon>
    </lineage>
</organism>
<dbReference type="EMBL" id="ML121569">
    <property type="protein sequence ID" value="RPB20581.1"/>
    <property type="molecule type" value="Genomic_DNA"/>
</dbReference>
<proteinExistence type="predicted"/>
<dbReference type="Proteomes" id="UP000267821">
    <property type="component" value="Unassembled WGS sequence"/>
</dbReference>
<name>A0A3N4LIV5_9PEZI</name>
<gene>
    <name evidence="1" type="ORF">L211DRAFT_508505</name>
</gene>